<keyword evidence="3" id="KW-0862">Zinc</keyword>
<feature type="domain" description="CENP-V/GFA" evidence="6">
    <location>
        <begin position="687"/>
        <end position="763"/>
    </location>
</feature>
<dbReference type="SUPFAM" id="SSF51316">
    <property type="entry name" value="Mss4-like"/>
    <property type="match status" value="1"/>
</dbReference>
<dbReference type="InterPro" id="IPR011057">
    <property type="entry name" value="Mss4-like_sf"/>
</dbReference>
<evidence type="ECO:0000256" key="4">
    <source>
        <dbReference type="SAM" id="MobiDB-lite"/>
    </source>
</evidence>
<dbReference type="GO" id="GO:0046872">
    <property type="term" value="F:metal ion binding"/>
    <property type="evidence" value="ECO:0007669"/>
    <property type="project" value="UniProtKB-KW"/>
</dbReference>
<dbReference type="Gene3D" id="3.90.1590.10">
    <property type="entry name" value="glutathione-dependent formaldehyde- activating enzyme (gfa)"/>
    <property type="match status" value="1"/>
</dbReference>
<evidence type="ECO:0000256" key="5">
    <source>
        <dbReference type="SAM" id="Phobius"/>
    </source>
</evidence>
<dbReference type="GO" id="GO:0016846">
    <property type="term" value="F:carbon-sulfur lyase activity"/>
    <property type="evidence" value="ECO:0007669"/>
    <property type="project" value="InterPro"/>
</dbReference>
<dbReference type="STRING" id="1664694.A0A0N1HIR8"/>
<proteinExistence type="inferred from homology"/>
<feature type="region of interest" description="Disordered" evidence="4">
    <location>
        <begin position="649"/>
        <end position="669"/>
    </location>
</feature>
<feature type="transmembrane region" description="Helical" evidence="5">
    <location>
        <begin position="88"/>
        <end position="109"/>
    </location>
</feature>
<dbReference type="GO" id="GO:0016567">
    <property type="term" value="P:protein ubiquitination"/>
    <property type="evidence" value="ECO:0007669"/>
    <property type="project" value="TreeGrafter"/>
</dbReference>
<organism evidence="7 8">
    <name type="scientific">Cyphellophora attinorum</name>
    <dbReference type="NCBI Taxonomy" id="1664694"/>
    <lineage>
        <taxon>Eukaryota</taxon>
        <taxon>Fungi</taxon>
        <taxon>Dikarya</taxon>
        <taxon>Ascomycota</taxon>
        <taxon>Pezizomycotina</taxon>
        <taxon>Eurotiomycetes</taxon>
        <taxon>Chaetothyriomycetidae</taxon>
        <taxon>Chaetothyriales</taxon>
        <taxon>Cyphellophoraceae</taxon>
        <taxon>Cyphellophora</taxon>
    </lineage>
</organism>
<dbReference type="PANTHER" id="PTHR22696">
    <property type="entry name" value="E3 UBIQUITIN-PROTEIN LIGASE RNF26"/>
    <property type="match status" value="1"/>
</dbReference>
<sequence>MSVFEHSLAFAEAETMITSTLSMLAKEVRAAKAASASLSATSTTTTAIAAATPKTMVMASGTMMALSDALSALARPHILDRINVPVEVLLVALLSTCNALSSHLLAVLGKQKQWRLVNTAIWGCLFMSSFAWGFSNTSLMSRVEEGDTRPVSSLLHFPTVAIVGFLPHMLILVGMAVCFVIYCIALTLTAVSLSTNPAIPQPSSLKERFTIAHDNLTAAIQLRGLQLRWSEDFYTALLRIGFTALTAASEAVFLNEGRSVEMRHFTWLEEERLDEIQQSRNPPFQILEEYGVPSSSPGGVDKGGVWESGYAKERKFDKKENELKGKDSFAYPTPRQDGVGAVQRTTRYYLLFIYIRGIMFLVAGWVAYGLGKLLDGFGITSRPRWLRNIVGRSLKEATLQTQKINSEAADGTELWQGRAPDDLAMDIEEEMRRNITEEGEEAARILDDRMYGWWKGGGWFGTQDNSGDFRPPFVDEDTTSIISMSTAASSTNDEAGWESEPEGTRTPTQQTTGNQWSFSRIETFTRESTPFAESHIDTPLDPATLARLLNPPDAASREESRMLAAHLSASASSSGADQIMTRSRYRQQLERDRARVLLAGRRTAKGTPPAGSPSIPLYQSPSSKASRPLTADEESTALEALLLKRRGTVNPFAGPADRRDVGTQQDGGDTDAGSGVLCVIAHGPVHQVPKETFKITSTAQPKEFTMVSDHDREITSHFCPNCGTTLYRTGGNPQVANMIGLRAGTLDDQEPLRAQAPMIEVYVDKRASWRPKLEGAMQMNGRYEAV</sequence>
<dbReference type="OrthoDB" id="66726at2759"/>
<dbReference type="EMBL" id="LFJN01000034">
    <property type="protein sequence ID" value="KPI36072.1"/>
    <property type="molecule type" value="Genomic_DNA"/>
</dbReference>
<feature type="transmembrane region" description="Helical" evidence="5">
    <location>
        <begin position="116"/>
        <end position="134"/>
    </location>
</feature>
<keyword evidence="8" id="KW-1185">Reference proteome</keyword>
<evidence type="ECO:0000256" key="1">
    <source>
        <dbReference type="ARBA" id="ARBA00005495"/>
    </source>
</evidence>
<dbReference type="Pfam" id="PF04828">
    <property type="entry name" value="GFA"/>
    <property type="match status" value="1"/>
</dbReference>
<keyword evidence="2" id="KW-0479">Metal-binding</keyword>
<comment type="caution">
    <text evidence="7">The sequence shown here is derived from an EMBL/GenBank/DDBJ whole genome shotgun (WGS) entry which is preliminary data.</text>
</comment>
<dbReference type="VEuPathDB" id="FungiDB:AB675_1648"/>
<dbReference type="GeneID" id="28733431"/>
<feature type="transmembrane region" description="Helical" evidence="5">
    <location>
        <begin position="348"/>
        <end position="368"/>
    </location>
</feature>
<feature type="region of interest" description="Disordered" evidence="4">
    <location>
        <begin position="599"/>
        <end position="632"/>
    </location>
</feature>
<gene>
    <name evidence="7" type="ORF">AB675_1648</name>
</gene>
<dbReference type="AlphaFoldDB" id="A0A0N1HIR8"/>
<dbReference type="GO" id="GO:0061630">
    <property type="term" value="F:ubiquitin protein ligase activity"/>
    <property type="evidence" value="ECO:0007669"/>
    <property type="project" value="TreeGrafter"/>
</dbReference>
<evidence type="ECO:0000313" key="7">
    <source>
        <dbReference type="EMBL" id="KPI36072.1"/>
    </source>
</evidence>
<dbReference type="PANTHER" id="PTHR22696:SF1">
    <property type="entry name" value="E3 UBIQUITIN-PROTEIN LIGASE RNF26"/>
    <property type="match status" value="1"/>
</dbReference>
<dbReference type="Proteomes" id="UP000038010">
    <property type="component" value="Unassembled WGS sequence"/>
</dbReference>
<dbReference type="GO" id="GO:0006511">
    <property type="term" value="P:ubiquitin-dependent protein catabolic process"/>
    <property type="evidence" value="ECO:0007669"/>
    <property type="project" value="TreeGrafter"/>
</dbReference>
<evidence type="ECO:0000313" key="8">
    <source>
        <dbReference type="Proteomes" id="UP000038010"/>
    </source>
</evidence>
<dbReference type="RefSeq" id="XP_017996035.1">
    <property type="nucleotide sequence ID" value="XM_018141551.1"/>
</dbReference>
<keyword evidence="5" id="KW-1133">Transmembrane helix</keyword>
<evidence type="ECO:0000256" key="2">
    <source>
        <dbReference type="ARBA" id="ARBA00022723"/>
    </source>
</evidence>
<feature type="region of interest" description="Disordered" evidence="4">
    <location>
        <begin position="487"/>
        <end position="513"/>
    </location>
</feature>
<dbReference type="InterPro" id="IPR006913">
    <property type="entry name" value="CENP-V/GFA"/>
</dbReference>
<evidence type="ECO:0000256" key="3">
    <source>
        <dbReference type="ARBA" id="ARBA00022833"/>
    </source>
</evidence>
<name>A0A0N1HIR8_9EURO</name>
<reference evidence="7 8" key="1">
    <citation type="submission" date="2015-06" db="EMBL/GenBank/DDBJ databases">
        <title>Draft genome of the ant-associated black yeast Phialophora attae CBS 131958.</title>
        <authorList>
            <person name="Moreno L.F."/>
            <person name="Stielow B.J."/>
            <person name="de Hoog S."/>
            <person name="Vicente V.A."/>
            <person name="Weiss V.A."/>
            <person name="de Vries M."/>
            <person name="Cruz L.M."/>
            <person name="Souza E.M."/>
        </authorList>
    </citation>
    <scope>NUCLEOTIDE SEQUENCE [LARGE SCALE GENOMIC DNA]</scope>
    <source>
        <strain evidence="7 8">CBS 131958</strain>
    </source>
</reference>
<keyword evidence="5" id="KW-0472">Membrane</keyword>
<protein>
    <recommendedName>
        <fullName evidence="6">CENP-V/GFA domain-containing protein</fullName>
    </recommendedName>
</protein>
<evidence type="ECO:0000259" key="6">
    <source>
        <dbReference type="Pfam" id="PF04828"/>
    </source>
</evidence>
<accession>A0A0N1HIR8</accession>
<comment type="similarity">
    <text evidence="1">Belongs to the Gfa family.</text>
</comment>
<keyword evidence="5" id="KW-0812">Transmembrane</keyword>